<dbReference type="EMBL" id="PDJC01000001">
    <property type="protein sequence ID" value="PFG17372.1"/>
    <property type="molecule type" value="Genomic_DNA"/>
</dbReference>
<gene>
    <name evidence="2" type="ORF">ATK74_1939</name>
</gene>
<accession>A0A2A9CUQ5</accession>
<feature type="compositionally biased region" description="Basic and acidic residues" evidence="1">
    <location>
        <begin position="32"/>
        <end position="41"/>
    </location>
</feature>
<comment type="caution">
    <text evidence="2">The sequence shown here is derived from an EMBL/GenBank/DDBJ whole genome shotgun (WGS) entry which is preliminary data.</text>
</comment>
<dbReference type="RefSeq" id="WP_098460809.1">
    <property type="nucleotide sequence ID" value="NZ_PDJC01000001.1"/>
</dbReference>
<evidence type="ECO:0000313" key="3">
    <source>
        <dbReference type="Proteomes" id="UP000226079"/>
    </source>
</evidence>
<evidence type="ECO:0000313" key="2">
    <source>
        <dbReference type="EMBL" id="PFG17372.1"/>
    </source>
</evidence>
<keyword evidence="3" id="KW-1185">Reference proteome</keyword>
<dbReference type="AlphaFoldDB" id="A0A2A9CUQ5"/>
<evidence type="ECO:0008006" key="4">
    <source>
        <dbReference type="Google" id="ProtNLM"/>
    </source>
</evidence>
<protein>
    <recommendedName>
        <fullName evidence="4">Adhesin</fullName>
    </recommendedName>
</protein>
<organism evidence="2 3">
    <name type="scientific">Propionicimonas paludicola</name>
    <dbReference type="NCBI Taxonomy" id="185243"/>
    <lineage>
        <taxon>Bacteria</taxon>
        <taxon>Bacillati</taxon>
        <taxon>Actinomycetota</taxon>
        <taxon>Actinomycetes</taxon>
        <taxon>Propionibacteriales</taxon>
        <taxon>Nocardioidaceae</taxon>
        <taxon>Propionicimonas</taxon>
    </lineage>
</organism>
<dbReference type="OrthoDB" id="5175422at2"/>
<feature type="region of interest" description="Disordered" evidence="1">
    <location>
        <begin position="32"/>
        <end position="93"/>
    </location>
</feature>
<proteinExistence type="predicted"/>
<dbReference type="Proteomes" id="UP000226079">
    <property type="component" value="Unassembled WGS sequence"/>
</dbReference>
<reference evidence="2 3" key="1">
    <citation type="submission" date="2017-10" db="EMBL/GenBank/DDBJ databases">
        <title>Sequencing the genomes of 1000 actinobacteria strains.</title>
        <authorList>
            <person name="Klenk H.-P."/>
        </authorList>
    </citation>
    <scope>NUCLEOTIDE SEQUENCE [LARGE SCALE GENOMIC DNA]</scope>
    <source>
        <strain evidence="2 3">DSM 15597</strain>
    </source>
</reference>
<feature type="compositionally biased region" description="Acidic residues" evidence="1">
    <location>
        <begin position="49"/>
        <end position="60"/>
    </location>
</feature>
<name>A0A2A9CUQ5_9ACTN</name>
<evidence type="ECO:0000256" key="1">
    <source>
        <dbReference type="SAM" id="MobiDB-lite"/>
    </source>
</evidence>
<sequence length="310" mass="32574">MSNPDLTPILEELAAGRIDAAEAARRIDALKAEAQPRHAEDEPVAAEIIDAEPSDEELANDPDAGRRQYAPHAREIFEQPPVDAASAGRRRAAGSKGVDRISVRVVGRRVRIVGDPSVATASAEGPHVLRRSGSVLEVNSDGEFGPSLDGFSLLRPPRSLDDIRSLGLGKELYLRVNPSIAVDVEITAGHLTCSGVPYLGKIRITAGGAELSDISEANDVLVQAGSVNLSGAITSGRSRVRVESGNLNIDLDENSNVTVHGEAQLGKINWSGVHNGPLDEVVLGNGSARLDVGVVMGFASIRSGAAEDLR</sequence>